<evidence type="ECO:0000256" key="1">
    <source>
        <dbReference type="ARBA" id="ARBA00001971"/>
    </source>
</evidence>
<keyword evidence="6" id="KW-0560">Oxidoreductase</keyword>
<gene>
    <name evidence="9" type="ORF">GCG54_00012885</name>
</gene>
<keyword evidence="10" id="KW-1185">Reference proteome</keyword>
<organism evidence="9 10">
    <name type="scientific">Colletotrichum gloeosporioides</name>
    <name type="common">Anthracnose fungus</name>
    <name type="synonym">Glomerella cingulata</name>
    <dbReference type="NCBI Taxonomy" id="474922"/>
    <lineage>
        <taxon>Eukaryota</taxon>
        <taxon>Fungi</taxon>
        <taxon>Dikarya</taxon>
        <taxon>Ascomycota</taxon>
        <taxon>Pezizomycotina</taxon>
        <taxon>Sordariomycetes</taxon>
        <taxon>Hypocreomycetidae</taxon>
        <taxon>Glomerellales</taxon>
        <taxon>Glomerellaceae</taxon>
        <taxon>Colletotrichum</taxon>
        <taxon>Colletotrichum gloeosporioides species complex</taxon>
    </lineage>
</organism>
<evidence type="ECO:0000256" key="6">
    <source>
        <dbReference type="ARBA" id="ARBA00023033"/>
    </source>
</evidence>
<dbReference type="Proteomes" id="UP000613401">
    <property type="component" value="Unassembled WGS sequence"/>
</dbReference>
<reference evidence="9" key="1">
    <citation type="journal article" date="2020" name="Phytopathology">
        <title>Genome sequence and comparative analysis of Colletotrichum gloeosporioides isolated from Liriodendron leaves.</title>
        <authorList>
            <person name="Fu F.F."/>
            <person name="Hao Z."/>
            <person name="Wang P."/>
            <person name="Lu Y."/>
            <person name="Xue L.J."/>
            <person name="Wei G."/>
            <person name="Tian Y."/>
            <person name="Baishi H."/>
            <person name="Xu H."/>
            <person name="Shi J."/>
            <person name="Cheng T."/>
            <person name="Wang G."/>
            <person name="Yi Y."/>
            <person name="Chen J."/>
        </authorList>
    </citation>
    <scope>NUCLEOTIDE SEQUENCE</scope>
    <source>
        <strain evidence="9">Lc1</strain>
    </source>
</reference>
<dbReference type="InterPro" id="IPR001128">
    <property type="entry name" value="Cyt_P450"/>
</dbReference>
<dbReference type="InterPro" id="IPR036396">
    <property type="entry name" value="Cyt_P450_sf"/>
</dbReference>
<dbReference type="RefSeq" id="XP_045268758.1">
    <property type="nucleotide sequence ID" value="XM_045412752.1"/>
</dbReference>
<accession>A0A8H4FQM0</accession>
<keyword evidence="3 7" id="KW-0349">Heme</keyword>
<evidence type="ECO:0000256" key="5">
    <source>
        <dbReference type="ARBA" id="ARBA00023004"/>
    </source>
</evidence>
<comment type="similarity">
    <text evidence="2">Belongs to the cytochrome P450 family.</text>
</comment>
<dbReference type="PANTHER" id="PTHR24305:SF232">
    <property type="entry name" value="P450, PUTATIVE (EUROFUNG)-RELATED"/>
    <property type="match status" value="1"/>
</dbReference>
<dbReference type="GO" id="GO:0004497">
    <property type="term" value="F:monooxygenase activity"/>
    <property type="evidence" value="ECO:0007669"/>
    <property type="project" value="UniProtKB-KW"/>
</dbReference>
<dbReference type="GO" id="GO:0020037">
    <property type="term" value="F:heme binding"/>
    <property type="evidence" value="ECO:0007669"/>
    <property type="project" value="InterPro"/>
</dbReference>
<comment type="caution">
    <text evidence="9">The sequence shown here is derived from an EMBL/GenBank/DDBJ whole genome shotgun (WGS) entry which is preliminary data.</text>
</comment>
<comment type="cofactor">
    <cofactor evidence="1 7">
        <name>heme</name>
        <dbReference type="ChEBI" id="CHEBI:30413"/>
    </cofactor>
</comment>
<evidence type="ECO:0000313" key="10">
    <source>
        <dbReference type="Proteomes" id="UP000613401"/>
    </source>
</evidence>
<dbReference type="PANTHER" id="PTHR24305">
    <property type="entry name" value="CYTOCHROME P450"/>
    <property type="match status" value="1"/>
</dbReference>
<evidence type="ECO:0000256" key="2">
    <source>
        <dbReference type="ARBA" id="ARBA00010617"/>
    </source>
</evidence>
<keyword evidence="6" id="KW-0503">Monooxygenase</keyword>
<evidence type="ECO:0000256" key="8">
    <source>
        <dbReference type="SAM" id="Phobius"/>
    </source>
</evidence>
<sequence length="584" mass="66199">MALSDAIQLLGCGLLPTPLGLLAVLGVLYLLYKRLLLPRPLPGIPYNPESAHKILGDAPDMLREVSVTRELNAWLLKQVNTLQTPLSQVFVDPFSKPWVLLADAIEAQDVMMRRPEFDRSDFITDGLGPVGAFHARMKRGQTWKQTRAWLQDLMTPSFLNGTVGPVMYDNALHLVHFWEMKARLGSGRPFDVNEDLNHNALDGMLSFVFDKHFEHTALGPQFKALYRLDPSSIEIGTDGEAKFPEAPVHEFISALYETVEGIDEVTKSMFPWLKTWWINQTPKFRKLVAVKRQVVREQIQGSLRRLDETGEAKTAVEYMLMREQRTAEKEGRKPDFENPILMDEVRLRALSNTKAWKPIDVSTTLAWTFIYLTRLPEIQAKLRHALHTAYTDAHNQSRTPTLTELSKTRVPYLEAVLEEALRLHATSVARQATRDTEVFGHRIPKGTNVVIVANGPGFHAPSFDVDPSRRNATAKTTVGWDEGRDMKAFDPERWLTRGEVDGAVEFNANAAPQIAFGMGPRSCWGRRLAYLELRMVTTLVVWTFDLLEVSPSLADPKASYGIVHRADRCFLRLRPRVDIQKNEE</sequence>
<dbReference type="InterPro" id="IPR002403">
    <property type="entry name" value="Cyt_P450_E_grp-IV"/>
</dbReference>
<name>A0A8H4FQM0_COLGL</name>
<evidence type="ECO:0000256" key="7">
    <source>
        <dbReference type="PIRSR" id="PIRSR602403-1"/>
    </source>
</evidence>
<feature type="transmembrane region" description="Helical" evidence="8">
    <location>
        <begin position="6"/>
        <end position="32"/>
    </location>
</feature>
<keyword evidence="8" id="KW-1133">Transmembrane helix</keyword>
<dbReference type="InterPro" id="IPR050121">
    <property type="entry name" value="Cytochrome_P450_monoxygenase"/>
</dbReference>
<reference evidence="9" key="2">
    <citation type="submission" date="2020-03" db="EMBL/GenBank/DDBJ databases">
        <authorList>
            <person name="Fu F.-F."/>
            <person name="Chen J."/>
        </authorList>
    </citation>
    <scope>NUCLEOTIDE SEQUENCE</scope>
    <source>
        <strain evidence="9">Lc1</strain>
    </source>
</reference>
<keyword evidence="4 7" id="KW-0479">Metal-binding</keyword>
<proteinExistence type="inferred from homology"/>
<dbReference type="Pfam" id="PF00067">
    <property type="entry name" value="p450"/>
    <property type="match status" value="2"/>
</dbReference>
<dbReference type="GeneID" id="69020003"/>
<evidence type="ECO:0000256" key="4">
    <source>
        <dbReference type="ARBA" id="ARBA00022723"/>
    </source>
</evidence>
<dbReference type="AlphaFoldDB" id="A0A8H4FQM0"/>
<dbReference type="Gene3D" id="1.10.630.10">
    <property type="entry name" value="Cytochrome P450"/>
    <property type="match status" value="1"/>
</dbReference>
<feature type="binding site" description="axial binding residue" evidence="7">
    <location>
        <position position="523"/>
    </location>
    <ligand>
        <name>heme</name>
        <dbReference type="ChEBI" id="CHEBI:30413"/>
    </ligand>
    <ligandPart>
        <name>Fe</name>
        <dbReference type="ChEBI" id="CHEBI:18248"/>
    </ligandPart>
</feature>
<dbReference type="GO" id="GO:0016705">
    <property type="term" value="F:oxidoreductase activity, acting on paired donors, with incorporation or reduction of molecular oxygen"/>
    <property type="evidence" value="ECO:0007669"/>
    <property type="project" value="InterPro"/>
</dbReference>
<keyword evidence="8" id="KW-0812">Transmembrane</keyword>
<evidence type="ECO:0000256" key="3">
    <source>
        <dbReference type="ARBA" id="ARBA00022617"/>
    </source>
</evidence>
<dbReference type="SUPFAM" id="SSF48264">
    <property type="entry name" value="Cytochrome P450"/>
    <property type="match status" value="1"/>
</dbReference>
<dbReference type="PRINTS" id="PR00385">
    <property type="entry name" value="P450"/>
</dbReference>
<keyword evidence="5 7" id="KW-0408">Iron</keyword>
<dbReference type="PRINTS" id="PR00465">
    <property type="entry name" value="EP450IV"/>
</dbReference>
<dbReference type="EMBL" id="WVTB01000016">
    <property type="protein sequence ID" value="KAF3809599.1"/>
    <property type="molecule type" value="Genomic_DNA"/>
</dbReference>
<evidence type="ECO:0000313" key="9">
    <source>
        <dbReference type="EMBL" id="KAF3809599.1"/>
    </source>
</evidence>
<keyword evidence="8" id="KW-0472">Membrane</keyword>
<protein>
    <submittedName>
        <fullName evidence="9">Corytuberine synthase</fullName>
    </submittedName>
</protein>
<dbReference type="GO" id="GO:0005506">
    <property type="term" value="F:iron ion binding"/>
    <property type="evidence" value="ECO:0007669"/>
    <property type="project" value="InterPro"/>
</dbReference>